<dbReference type="Proteomes" id="UP000076489">
    <property type="component" value="Unassembled WGS sequence"/>
</dbReference>
<feature type="transmembrane region" description="Helical" evidence="1">
    <location>
        <begin position="7"/>
        <end position="29"/>
    </location>
</feature>
<dbReference type="RefSeq" id="WP_063340512.1">
    <property type="nucleotide sequence ID" value="NZ_LUKJ01000002.1"/>
</dbReference>
<name>A0A161XFB3_PSEFL</name>
<organism evidence="2 3">
    <name type="scientific">Pseudomonas fluorescens</name>
    <dbReference type="NCBI Taxonomy" id="294"/>
    <lineage>
        <taxon>Bacteria</taxon>
        <taxon>Pseudomonadati</taxon>
        <taxon>Pseudomonadota</taxon>
        <taxon>Gammaproteobacteria</taxon>
        <taxon>Pseudomonadales</taxon>
        <taxon>Pseudomonadaceae</taxon>
        <taxon>Pseudomonas</taxon>
    </lineage>
</organism>
<keyword evidence="1" id="KW-0812">Transmembrane</keyword>
<accession>A0A161XFB3</accession>
<sequence length="103" mass="11441">MGAVQLLVITFGVTIFWGGYVASTLWGWFVVPLGVMAISYWHAVGLICVVRLFVGVKGKERKETDTQDIEKEIVKEAPKYIIKAFTDPAFLLGIGALAHHFMK</sequence>
<keyword evidence="1" id="KW-0472">Membrane</keyword>
<feature type="transmembrane region" description="Helical" evidence="1">
    <location>
        <begin position="35"/>
        <end position="54"/>
    </location>
</feature>
<dbReference type="EMBL" id="LUKJ01000002">
    <property type="protein sequence ID" value="KZN20468.1"/>
    <property type="molecule type" value="Genomic_DNA"/>
</dbReference>
<proteinExistence type="predicted"/>
<reference evidence="3" key="1">
    <citation type="submission" date="2016-03" db="EMBL/GenBank/DDBJ databases">
        <authorList>
            <person name="Ray J."/>
            <person name="Price M."/>
            <person name="Deutschbauer A."/>
        </authorList>
    </citation>
    <scope>NUCLEOTIDE SEQUENCE [LARGE SCALE GENOMIC DNA]</scope>
    <source>
        <strain evidence="3">FW300-N1B4</strain>
    </source>
</reference>
<dbReference type="AlphaFoldDB" id="A0A161XFB3"/>
<reference evidence="2 3" key="2">
    <citation type="journal article" date="2018" name="Nature">
        <title>Mutant phenotypes for thousands of bacterial genes of unknown function.</title>
        <authorList>
            <person name="Price M.N."/>
            <person name="Wetmore K.M."/>
            <person name="Waters R.J."/>
            <person name="Callaghan M."/>
            <person name="Ray J."/>
            <person name="Liu H."/>
            <person name="Kuehl J.V."/>
            <person name="Melnyk R.A."/>
            <person name="Lamson J.S."/>
            <person name="Suh Y."/>
            <person name="Carlson H.K."/>
            <person name="Esquivel Z."/>
            <person name="Sadeeshkumar H."/>
            <person name="Chakraborty R."/>
            <person name="Zane G.M."/>
            <person name="Rubin B.E."/>
            <person name="Wall J.D."/>
            <person name="Visel A."/>
            <person name="Bristow J."/>
            <person name="Blow M.J."/>
            <person name="Arkin A.P."/>
            <person name="Deutschbauer A.M."/>
        </authorList>
    </citation>
    <scope>NUCLEOTIDE SEQUENCE [LARGE SCALE GENOMIC DNA]</scope>
    <source>
        <strain evidence="2 3">FW300-N1B4</strain>
    </source>
</reference>
<evidence type="ECO:0000313" key="3">
    <source>
        <dbReference type="Proteomes" id="UP000076489"/>
    </source>
</evidence>
<comment type="caution">
    <text evidence="2">The sequence shown here is derived from an EMBL/GenBank/DDBJ whole genome shotgun (WGS) entry which is preliminary data.</text>
</comment>
<keyword evidence="1" id="KW-1133">Transmembrane helix</keyword>
<gene>
    <name evidence="2" type="ORF">A1D17_02695</name>
</gene>
<protein>
    <submittedName>
        <fullName evidence="2">Uncharacterized protein</fullName>
    </submittedName>
</protein>
<evidence type="ECO:0000313" key="2">
    <source>
        <dbReference type="EMBL" id="KZN20468.1"/>
    </source>
</evidence>
<evidence type="ECO:0000256" key="1">
    <source>
        <dbReference type="SAM" id="Phobius"/>
    </source>
</evidence>